<keyword evidence="2" id="KW-0808">Transferase</keyword>
<keyword evidence="3" id="KW-1185">Reference proteome</keyword>
<dbReference type="EMBL" id="NSKB01000005">
    <property type="protein sequence ID" value="PAU76080.1"/>
    <property type="molecule type" value="Genomic_DNA"/>
</dbReference>
<accession>A0A2A2EU43</accession>
<dbReference type="InterPro" id="IPR016181">
    <property type="entry name" value="Acyl_CoA_acyltransferase"/>
</dbReference>
<evidence type="ECO:0000313" key="2">
    <source>
        <dbReference type="EMBL" id="PAU76080.1"/>
    </source>
</evidence>
<dbReference type="RefSeq" id="WP_095621549.1">
    <property type="nucleotide sequence ID" value="NZ_NSKB01000005.1"/>
</dbReference>
<dbReference type="AlphaFoldDB" id="A0A2A2EU43"/>
<feature type="domain" description="N-acetyltransferase" evidence="1">
    <location>
        <begin position="9"/>
        <end position="154"/>
    </location>
</feature>
<proteinExistence type="predicted"/>
<dbReference type="Proteomes" id="UP000217771">
    <property type="component" value="Unassembled WGS sequence"/>
</dbReference>
<dbReference type="Gene3D" id="3.40.630.30">
    <property type="match status" value="1"/>
</dbReference>
<reference evidence="2 3" key="1">
    <citation type="submission" date="2017-08" db="EMBL/GenBank/DDBJ databases">
        <title>Halomonas alkalisoli sp. nov., isolated from saline alkaline soil.</title>
        <authorList>
            <person name="Wang D."/>
            <person name="Zhang G."/>
        </authorList>
    </citation>
    <scope>NUCLEOTIDE SEQUENCE [LARGE SCALE GENOMIC DNA]</scope>
    <source>
        <strain evidence="2 3">WRN001</strain>
    </source>
</reference>
<dbReference type="SUPFAM" id="SSF55729">
    <property type="entry name" value="Acyl-CoA N-acyltransferases (Nat)"/>
    <property type="match status" value="1"/>
</dbReference>
<dbReference type="PROSITE" id="PS51186">
    <property type="entry name" value="GNAT"/>
    <property type="match status" value="1"/>
</dbReference>
<dbReference type="Pfam" id="PF00583">
    <property type="entry name" value="Acetyltransf_1"/>
    <property type="match status" value="1"/>
</dbReference>
<gene>
    <name evidence="2" type="ORF">CK498_14345</name>
</gene>
<dbReference type="CDD" id="cd04301">
    <property type="entry name" value="NAT_SF"/>
    <property type="match status" value="1"/>
</dbReference>
<comment type="caution">
    <text evidence="2">The sequence shown here is derived from an EMBL/GenBank/DDBJ whole genome shotgun (WGS) entry which is preliminary data.</text>
</comment>
<evidence type="ECO:0000259" key="1">
    <source>
        <dbReference type="PROSITE" id="PS51186"/>
    </source>
</evidence>
<evidence type="ECO:0000313" key="3">
    <source>
        <dbReference type="Proteomes" id="UP000217771"/>
    </source>
</evidence>
<organism evidence="2 3">
    <name type="scientific">Halomonas salipaludis</name>
    <dbReference type="NCBI Taxonomy" id="2032625"/>
    <lineage>
        <taxon>Bacteria</taxon>
        <taxon>Pseudomonadati</taxon>
        <taxon>Pseudomonadota</taxon>
        <taxon>Gammaproteobacteria</taxon>
        <taxon>Oceanospirillales</taxon>
        <taxon>Halomonadaceae</taxon>
        <taxon>Halomonas</taxon>
    </lineage>
</organism>
<dbReference type="OrthoDB" id="6871659at2"/>
<dbReference type="InterPro" id="IPR000182">
    <property type="entry name" value="GNAT_dom"/>
</dbReference>
<sequence length="160" mass="18367">MCHSPHAPATLQCIGAASENSAFFDYARRLTRDNMQADYRRHGLVWDDAHFARYWSETQNYLIRAGDSWLGVLRLYLEPPACYLRDLQIAPCRQRQGLGRWCLQRVTALALANGCRHLRLRAFHDSAAVRLYQRHGFHLVGREGALVRMEMVLAEPLATT</sequence>
<protein>
    <submittedName>
        <fullName evidence="2">GNAT family N-acetyltransferase</fullName>
    </submittedName>
</protein>
<dbReference type="GO" id="GO:0016747">
    <property type="term" value="F:acyltransferase activity, transferring groups other than amino-acyl groups"/>
    <property type="evidence" value="ECO:0007669"/>
    <property type="project" value="InterPro"/>
</dbReference>
<name>A0A2A2EU43_9GAMM</name>